<evidence type="ECO:0000313" key="2">
    <source>
        <dbReference type="Proteomes" id="UP001597109"/>
    </source>
</evidence>
<dbReference type="RefSeq" id="WP_144840861.1">
    <property type="nucleotide sequence ID" value="NZ_JBHTKI010000014.1"/>
</dbReference>
<evidence type="ECO:0000313" key="1">
    <source>
        <dbReference type="EMBL" id="MFD1031863.1"/>
    </source>
</evidence>
<dbReference type="EMBL" id="JBHTKI010000014">
    <property type="protein sequence ID" value="MFD1031863.1"/>
    <property type="molecule type" value="Genomic_DNA"/>
</dbReference>
<organism evidence="1 2">
    <name type="scientific">Metaplanococcus flavidus</name>
    <dbReference type="NCBI Taxonomy" id="569883"/>
    <lineage>
        <taxon>Bacteria</taxon>
        <taxon>Bacillati</taxon>
        <taxon>Bacillota</taxon>
        <taxon>Bacilli</taxon>
        <taxon>Bacillales</taxon>
        <taxon>Caryophanaceae</taxon>
        <taxon>Metaplanococcus</taxon>
    </lineage>
</organism>
<keyword evidence="2" id="KW-1185">Reference proteome</keyword>
<dbReference type="Proteomes" id="UP001597109">
    <property type="component" value="Unassembled WGS sequence"/>
</dbReference>
<name>A0ABW3LEB6_9BACL</name>
<protein>
    <submittedName>
        <fullName evidence="1">Uncharacterized protein</fullName>
    </submittedName>
</protein>
<proteinExistence type="predicted"/>
<gene>
    <name evidence="1" type="ORF">ACFQ1X_10520</name>
</gene>
<sequence length="241" mass="27783">MENVLEDPRIKETLTLLAEGKTKEEIALHFNHKNWKTIDMYFRRRGFKWEEGMYVLSPKKQPNAQVDAAVTQTKAAQIIRQLGQQYADIEEIAHKQGFRTIEELGEYMKGKGYIWNGEENTYVYDERARKVTGSDKPLERTVLPAVSQDAGAYGELLAFLAKHQDKLVDLLETKTDATLPRYKFKGTKTNKTLGLTTTVQVLLNDYSKEFNVTQRDIVEVALADFFKQYGYEEQLNQITMV</sequence>
<accession>A0ABW3LEB6</accession>
<comment type="caution">
    <text evidence="1">The sequence shown here is derived from an EMBL/GenBank/DDBJ whole genome shotgun (WGS) entry which is preliminary data.</text>
</comment>
<reference evidence="2" key="1">
    <citation type="journal article" date="2019" name="Int. J. Syst. Evol. Microbiol.">
        <title>The Global Catalogue of Microorganisms (GCM) 10K type strain sequencing project: providing services to taxonomists for standard genome sequencing and annotation.</title>
        <authorList>
            <consortium name="The Broad Institute Genomics Platform"/>
            <consortium name="The Broad Institute Genome Sequencing Center for Infectious Disease"/>
            <person name="Wu L."/>
            <person name="Ma J."/>
        </authorList>
    </citation>
    <scope>NUCLEOTIDE SEQUENCE [LARGE SCALE GENOMIC DNA]</scope>
    <source>
        <strain evidence="2">CCUG 56756</strain>
    </source>
</reference>